<dbReference type="STRING" id="5627.A0A1C7MKI8"/>
<dbReference type="InterPro" id="IPR052055">
    <property type="entry name" value="Hepadnavirus_pol/RT"/>
</dbReference>
<dbReference type="PANTHER" id="PTHR33050:SF7">
    <property type="entry name" value="RIBONUCLEASE H"/>
    <property type="match status" value="1"/>
</dbReference>
<gene>
    <name evidence="1" type="ORF">A0H81_02563</name>
</gene>
<organism evidence="1 2">
    <name type="scientific">Grifola frondosa</name>
    <name type="common">Maitake</name>
    <name type="synonym">Polyporus frondosus</name>
    <dbReference type="NCBI Taxonomy" id="5627"/>
    <lineage>
        <taxon>Eukaryota</taxon>
        <taxon>Fungi</taxon>
        <taxon>Dikarya</taxon>
        <taxon>Basidiomycota</taxon>
        <taxon>Agaricomycotina</taxon>
        <taxon>Agaricomycetes</taxon>
        <taxon>Polyporales</taxon>
        <taxon>Grifolaceae</taxon>
        <taxon>Grifola</taxon>
    </lineage>
</organism>
<dbReference type="AlphaFoldDB" id="A0A1C7MKI8"/>
<name>A0A1C7MKI8_GRIFR</name>
<accession>A0A1C7MKI8</accession>
<dbReference type="EMBL" id="LUGG01000002">
    <property type="protein sequence ID" value="OBZ77375.1"/>
    <property type="molecule type" value="Genomic_DNA"/>
</dbReference>
<evidence type="ECO:0000313" key="1">
    <source>
        <dbReference type="EMBL" id="OBZ77375.1"/>
    </source>
</evidence>
<proteinExistence type="predicted"/>
<dbReference type="OrthoDB" id="3267267at2759"/>
<dbReference type="PANTHER" id="PTHR33050">
    <property type="entry name" value="REVERSE TRANSCRIPTASE DOMAIN-CONTAINING PROTEIN"/>
    <property type="match status" value="1"/>
</dbReference>
<reference evidence="1 2" key="1">
    <citation type="submission" date="2016-03" db="EMBL/GenBank/DDBJ databases">
        <title>Whole genome sequencing of Grifola frondosa 9006-11.</title>
        <authorList>
            <person name="Min B."/>
            <person name="Park H."/>
            <person name="Kim J.-G."/>
            <person name="Cho H."/>
            <person name="Oh Y.-L."/>
            <person name="Kong W.-S."/>
            <person name="Choi I.-G."/>
        </authorList>
    </citation>
    <scope>NUCLEOTIDE SEQUENCE [LARGE SCALE GENOMIC DNA]</scope>
    <source>
        <strain evidence="1 2">9006-11</strain>
    </source>
</reference>
<sequence>MPTTNTSAPAVASSITALTAVLSHRQLEPLTPLRADNWESILGKTGLLSKYPHIPTSIRSGYVVGIPDIHRTYAPFNSPSVNTYSAELNRIVAHELQAGRYVGPFSQAELEGIIGPFQSSPLSIIPKTKPNTYRIIQNYSFPRIPTPFVSSINSAIDASDYPCTWGTFTTVSLMLSRLPPGSQGAIRDVAEAYRNIPLAASQWPSTVVRVSNDDQFMVDTSTSFGGKPAPGVYGDTDDAACDIFRSEGMGPVTKWVDDHTFIRILIAFIEEYNRRREGWHRRIATAGGRHHNGGRIWYGGEILPDGRTEEFDEDMFFPIRDLSNNSPRPEKDANFSYNLQDVDEMSARLGIPWQREKDADFAEEFTYTGFVWNIRSQTVALSLAKKDKYLNAIREWQKSRTHTLREVQQLYGKLLHASLVMPAGRAYLTSLEAMLTIFGDRPFMPRTPPTMTPDDLQWWLETLSNPTVARRIPGPIDVIDLSAYSDASSEVGIGIFIRGWWRAWRLLPGWKRDGRDIGWAEAVGFELLIRTIIQVGIAEPHFKVYGNNIGVVEGWWNGRSRNVQVNKVFRHVHAIMADADAVVHSRYVASASNPADGPSRGVFPSTDFLLPAIAIPAALIPLIVSFDAPLSDAESSLRQAGKSLVLRDKPARDDAAVRRARQVFEQDHRNDELTRSELEVWG</sequence>
<comment type="caution">
    <text evidence="1">The sequence shown here is derived from an EMBL/GenBank/DDBJ whole genome shotgun (WGS) entry which is preliminary data.</text>
</comment>
<dbReference type="Proteomes" id="UP000092993">
    <property type="component" value="Unassembled WGS sequence"/>
</dbReference>
<dbReference type="OMA" id="WHRRIAT"/>
<protein>
    <submittedName>
        <fullName evidence="1">Uncharacterized protein</fullName>
    </submittedName>
</protein>
<keyword evidence="2" id="KW-1185">Reference proteome</keyword>
<evidence type="ECO:0000313" key="2">
    <source>
        <dbReference type="Proteomes" id="UP000092993"/>
    </source>
</evidence>